<dbReference type="InterPro" id="IPR055729">
    <property type="entry name" value="DUF7305"/>
</dbReference>
<dbReference type="AlphaFoldDB" id="A0A1I6KTE9"/>
<protein>
    <recommendedName>
        <fullName evidence="3">DUF7305 domain-containing protein</fullName>
    </recommendedName>
</protein>
<keyword evidence="2" id="KW-0812">Transmembrane</keyword>
<evidence type="ECO:0000256" key="2">
    <source>
        <dbReference type="SAM" id="Phobius"/>
    </source>
</evidence>
<sequence>MWRITDRVGVSTGGTGDSRAQTAPLAVILVLAMVIAGSTLVIAVGGQAISETQTRLDGERAENTMTQFDSQAAMVAIGSASVQQVSLESSGASKYTVRNGSGWMNVSYTNGTSGDVTTVYNSSMGAVTRTSGDSTLAYQGGGVWRSDGEGSVMISPPEFHYRDATLTLPMVQVRGDSSLNRRATVTHNSTTQHYPDRDNSDFRNPLDDGRVEVTVQSEYYEAWGKYFETRTDGDVEYDHSNSRVTLELVTPPESTTVTSALAAGAGGNLNVQGTGGGPGSCADWNYLDSYNSSNTLDDYCSQTHGTNGNVTYAGDITMSGSANFEGSIRGGGYVHLTGSSYVTEDVYYSSGSEPSNSRVGGSVEQIDGVESASPINTHVGGRVNDIESDNDNGDAGVPIDGSDRLTGSDPTLESGTYYLERVDMGSSSVDSLEIDTTDGDVTVAVNDYIHVSDGGYDITVTGGNDVRFYVNTSEKKGGRTGLHVGKKSSISTPHNNATQLYVYGKDDFNATIQGAGSSSRARFSGVIYAPSGSDGPGTVTVGHGDVYGGIVTGTANINTQAGLHYDEALAAEQALPPDADVVRVTYLHISVNSVNVTSG</sequence>
<feature type="domain" description="DUF7305" evidence="3">
    <location>
        <begin position="361"/>
        <end position="571"/>
    </location>
</feature>
<organism evidence="4 5">
    <name type="scientific">Halomicrobium zhouii</name>
    <dbReference type="NCBI Taxonomy" id="767519"/>
    <lineage>
        <taxon>Archaea</taxon>
        <taxon>Methanobacteriati</taxon>
        <taxon>Methanobacteriota</taxon>
        <taxon>Stenosarchaea group</taxon>
        <taxon>Halobacteria</taxon>
        <taxon>Halobacteriales</taxon>
        <taxon>Haloarculaceae</taxon>
        <taxon>Halomicrobium</taxon>
    </lineage>
</organism>
<keyword evidence="2" id="KW-1133">Transmembrane helix</keyword>
<evidence type="ECO:0000313" key="4">
    <source>
        <dbReference type="EMBL" id="SFR94496.1"/>
    </source>
</evidence>
<feature type="region of interest" description="Disordered" evidence="1">
    <location>
        <begin position="177"/>
        <end position="207"/>
    </location>
</feature>
<keyword evidence="2" id="KW-0472">Membrane</keyword>
<proteinExistence type="predicted"/>
<feature type="region of interest" description="Disordered" evidence="1">
    <location>
        <begin position="371"/>
        <end position="411"/>
    </location>
</feature>
<accession>A0A1I6KTE9</accession>
<dbReference type="Proteomes" id="UP000199062">
    <property type="component" value="Unassembled WGS sequence"/>
</dbReference>
<dbReference type="Pfam" id="PF23960">
    <property type="entry name" value="DUF7289"/>
    <property type="match status" value="1"/>
</dbReference>
<feature type="compositionally biased region" description="Polar residues" evidence="1">
    <location>
        <begin position="177"/>
        <end position="193"/>
    </location>
</feature>
<name>A0A1I6KTE9_9EURY</name>
<reference evidence="4 5" key="1">
    <citation type="submission" date="2016-10" db="EMBL/GenBank/DDBJ databases">
        <authorList>
            <person name="de Groot N.N."/>
        </authorList>
    </citation>
    <scope>NUCLEOTIDE SEQUENCE [LARGE SCALE GENOMIC DNA]</scope>
    <source>
        <strain evidence="4 5">CGMCC 1.10457</strain>
    </source>
</reference>
<dbReference type="InterPro" id="IPR055713">
    <property type="entry name" value="DUF7289"/>
</dbReference>
<feature type="transmembrane region" description="Helical" evidence="2">
    <location>
        <begin position="25"/>
        <end position="46"/>
    </location>
</feature>
<dbReference type="EMBL" id="FOZK01000001">
    <property type="protein sequence ID" value="SFR94496.1"/>
    <property type="molecule type" value="Genomic_DNA"/>
</dbReference>
<feature type="compositionally biased region" description="Basic and acidic residues" evidence="1">
    <location>
        <begin position="194"/>
        <end position="207"/>
    </location>
</feature>
<keyword evidence="5" id="KW-1185">Reference proteome</keyword>
<evidence type="ECO:0000313" key="5">
    <source>
        <dbReference type="Proteomes" id="UP000199062"/>
    </source>
</evidence>
<dbReference type="Pfam" id="PF23981">
    <property type="entry name" value="DUF7305"/>
    <property type="match status" value="1"/>
</dbReference>
<evidence type="ECO:0000259" key="3">
    <source>
        <dbReference type="Pfam" id="PF23981"/>
    </source>
</evidence>
<evidence type="ECO:0000256" key="1">
    <source>
        <dbReference type="SAM" id="MobiDB-lite"/>
    </source>
</evidence>
<gene>
    <name evidence="4" type="ORF">SAMN05216559_1539</name>
</gene>